<accession>A0A510YC63</accession>
<sequence length="298" mass="34023">MDAFLRPTQGTSTQRRYIAAFIVILFMTILGAASYSWLLQEWRRVAFISVSPALTEFVFVIGYFSFVIILGHVIATKAILKRPFRSLVTPHARIQWPNIFAGALLVGVSILFTYSLTMLFFPHAFTFNGFSFSTFMIFAGIMVVTVPIQTTAEELFFRGFCMQWISTIVQHRPFIVVISVTLLFAGMHFWNPEMQFDPVIVGVGYLLLSFAYTHAVVLFDGLEFSIGAHAINNILLVLLFALETNAFEMNTSVWTVEYSSFVYVILMWGMNALWYAGMLVIVYRQTLIRRIKKVSMRD</sequence>
<organism evidence="3 4">
    <name type="scientific">Marinococcus halophilus</name>
    <dbReference type="NCBI Taxonomy" id="1371"/>
    <lineage>
        <taxon>Bacteria</taxon>
        <taxon>Bacillati</taxon>
        <taxon>Bacillota</taxon>
        <taxon>Bacilli</taxon>
        <taxon>Bacillales</taxon>
        <taxon>Bacillaceae</taxon>
        <taxon>Marinococcus</taxon>
    </lineage>
</organism>
<dbReference type="Pfam" id="PF02517">
    <property type="entry name" value="Rce1-like"/>
    <property type="match status" value="1"/>
</dbReference>
<feature type="transmembrane region" description="Helical" evidence="1">
    <location>
        <begin position="17"/>
        <end position="37"/>
    </location>
</feature>
<evidence type="ECO:0000313" key="3">
    <source>
        <dbReference type="EMBL" id="GEK59967.1"/>
    </source>
</evidence>
<gene>
    <name evidence="3" type="primary">yyaK</name>
    <name evidence="3" type="ORF">MHA01_28720</name>
</gene>
<keyword evidence="1" id="KW-0472">Membrane</keyword>
<feature type="transmembrane region" description="Helical" evidence="1">
    <location>
        <begin position="226"/>
        <end position="242"/>
    </location>
</feature>
<evidence type="ECO:0000256" key="1">
    <source>
        <dbReference type="SAM" id="Phobius"/>
    </source>
</evidence>
<feature type="transmembrane region" description="Helical" evidence="1">
    <location>
        <begin position="127"/>
        <end position="148"/>
    </location>
</feature>
<feature type="transmembrane region" description="Helical" evidence="1">
    <location>
        <begin position="169"/>
        <end position="187"/>
    </location>
</feature>
<feature type="domain" description="CAAX prenyl protease 2/Lysostaphin resistance protein A-like" evidence="2">
    <location>
        <begin position="140"/>
        <end position="235"/>
    </location>
</feature>
<protein>
    <recommendedName>
        <fullName evidence="2">CAAX prenyl protease 2/Lysostaphin resistance protein A-like domain-containing protein</fullName>
    </recommendedName>
</protein>
<evidence type="ECO:0000259" key="2">
    <source>
        <dbReference type="Pfam" id="PF02517"/>
    </source>
</evidence>
<dbReference type="OrthoDB" id="2806188at2"/>
<keyword evidence="1" id="KW-0812">Transmembrane</keyword>
<name>A0A510YC63_MARHA</name>
<dbReference type="GO" id="GO:0080120">
    <property type="term" value="P:CAAX-box protein maturation"/>
    <property type="evidence" value="ECO:0007669"/>
    <property type="project" value="UniProtKB-ARBA"/>
</dbReference>
<dbReference type="RefSeq" id="WP_094908963.1">
    <property type="nucleotide sequence ID" value="NZ_BJUN01000023.1"/>
</dbReference>
<keyword evidence="4" id="KW-1185">Reference proteome</keyword>
<dbReference type="InterPro" id="IPR003675">
    <property type="entry name" value="Rce1/LyrA-like_dom"/>
</dbReference>
<dbReference type="EMBL" id="BJUN01000023">
    <property type="protein sequence ID" value="GEK59967.1"/>
    <property type="molecule type" value="Genomic_DNA"/>
</dbReference>
<feature type="transmembrane region" description="Helical" evidence="1">
    <location>
        <begin position="100"/>
        <end position="121"/>
    </location>
</feature>
<reference evidence="3 4" key="1">
    <citation type="submission" date="2019-07" db="EMBL/GenBank/DDBJ databases">
        <title>Whole genome shotgun sequence of Marinococcus halophilus NBRC 102359.</title>
        <authorList>
            <person name="Hosoyama A."/>
            <person name="Uohara A."/>
            <person name="Ohji S."/>
            <person name="Ichikawa N."/>
        </authorList>
    </citation>
    <scope>NUCLEOTIDE SEQUENCE [LARGE SCALE GENOMIC DNA]</scope>
    <source>
        <strain evidence="3 4">NBRC 102359</strain>
    </source>
</reference>
<feature type="transmembrane region" description="Helical" evidence="1">
    <location>
        <begin position="199"/>
        <end position="219"/>
    </location>
</feature>
<dbReference type="AlphaFoldDB" id="A0A510YC63"/>
<keyword evidence="1" id="KW-1133">Transmembrane helix</keyword>
<comment type="caution">
    <text evidence="3">The sequence shown here is derived from an EMBL/GenBank/DDBJ whole genome shotgun (WGS) entry which is preliminary data.</text>
</comment>
<dbReference type="GO" id="GO:0004175">
    <property type="term" value="F:endopeptidase activity"/>
    <property type="evidence" value="ECO:0007669"/>
    <property type="project" value="UniProtKB-ARBA"/>
</dbReference>
<evidence type="ECO:0000313" key="4">
    <source>
        <dbReference type="Proteomes" id="UP000321051"/>
    </source>
</evidence>
<proteinExistence type="predicted"/>
<feature type="transmembrane region" description="Helical" evidence="1">
    <location>
        <begin position="57"/>
        <end position="80"/>
    </location>
</feature>
<dbReference type="Proteomes" id="UP000321051">
    <property type="component" value="Unassembled WGS sequence"/>
</dbReference>
<feature type="transmembrane region" description="Helical" evidence="1">
    <location>
        <begin position="262"/>
        <end position="283"/>
    </location>
</feature>